<dbReference type="EMBL" id="LR743504">
    <property type="protein sequence ID" value="CAA2103160.1"/>
    <property type="molecule type" value="Genomic_DNA"/>
</dbReference>
<gene>
    <name evidence="1" type="ORF">MBUL_02052</name>
</gene>
<dbReference type="AlphaFoldDB" id="A0A679J3H9"/>
<organism evidence="1">
    <name type="scientific">Methylobacterium bullatum</name>
    <dbReference type="NCBI Taxonomy" id="570505"/>
    <lineage>
        <taxon>Bacteria</taxon>
        <taxon>Pseudomonadati</taxon>
        <taxon>Pseudomonadota</taxon>
        <taxon>Alphaproteobacteria</taxon>
        <taxon>Hyphomicrobiales</taxon>
        <taxon>Methylobacteriaceae</taxon>
        <taxon>Methylobacterium</taxon>
    </lineage>
</organism>
<accession>A0A679J3H9</accession>
<name>A0A679J3H9_9HYPH</name>
<evidence type="ECO:0000313" key="1">
    <source>
        <dbReference type="EMBL" id="CAA2103160.1"/>
    </source>
</evidence>
<proteinExistence type="predicted"/>
<sequence>MTTKQQIKGLYAPLLQANLDLVPAGRNKVWLKPVGPVGRLIRVDRISSPKVCVVSWHLVPFFMHETRSWQDLGRGGDEIQRSGRFPGGYGWFWSDPDIYEDFVCQVEAVALSALRPLDTGRKCLEFLRTHPYCAGFLNKDWHLAACIALDEIEKAQEIWASMRPLYFSGYIPENAFEQQMHDRLRLLDEPLRAADRDALFAILRRWEAETIVGSPLEPYWSPGRYPF</sequence>
<reference evidence="1" key="1">
    <citation type="submission" date="2019-12" db="EMBL/GenBank/DDBJ databases">
        <authorList>
            <person name="Cremers G."/>
        </authorList>
    </citation>
    <scope>NUCLEOTIDE SEQUENCE</scope>
    <source>
        <strain evidence="1">Mbul1</strain>
    </source>
</reference>
<protein>
    <submittedName>
        <fullName evidence="1">Uncharacterized protein</fullName>
    </submittedName>
</protein>